<keyword evidence="1" id="KW-0812">Transmembrane</keyword>
<dbReference type="AlphaFoldDB" id="A0A6C0KXB6"/>
<dbReference type="EMBL" id="MN740989">
    <property type="protein sequence ID" value="QHU21320.1"/>
    <property type="molecule type" value="Genomic_DNA"/>
</dbReference>
<organism evidence="2">
    <name type="scientific">viral metagenome</name>
    <dbReference type="NCBI Taxonomy" id="1070528"/>
    <lineage>
        <taxon>unclassified sequences</taxon>
        <taxon>metagenomes</taxon>
        <taxon>organismal metagenomes</taxon>
    </lineage>
</organism>
<keyword evidence="1" id="KW-1133">Transmembrane helix</keyword>
<proteinExistence type="predicted"/>
<reference evidence="2" key="1">
    <citation type="journal article" date="2020" name="Nature">
        <title>Giant virus diversity and host interactions through global metagenomics.</title>
        <authorList>
            <person name="Schulz F."/>
            <person name="Roux S."/>
            <person name="Paez-Espino D."/>
            <person name="Jungbluth S."/>
            <person name="Walsh D.A."/>
            <person name="Denef V.J."/>
            <person name="McMahon K.D."/>
            <person name="Konstantinidis K.T."/>
            <person name="Eloe-Fadrosh E.A."/>
            <person name="Kyrpides N.C."/>
            <person name="Woyke T."/>
        </authorList>
    </citation>
    <scope>NUCLEOTIDE SEQUENCE</scope>
    <source>
        <strain evidence="2">GVMAG-S-3300013094-109</strain>
    </source>
</reference>
<name>A0A6C0KXB6_9ZZZZ</name>
<evidence type="ECO:0008006" key="3">
    <source>
        <dbReference type="Google" id="ProtNLM"/>
    </source>
</evidence>
<protein>
    <recommendedName>
        <fullName evidence="3">Transmembrane protein</fullName>
    </recommendedName>
</protein>
<sequence>METTHIILIILLVLFIISIAGHIVVLHMQPVQTTSTSSTVVVKKPGVQPIGGCAGTRYGCCPNGVTPKVDYVGSNCY</sequence>
<evidence type="ECO:0000313" key="2">
    <source>
        <dbReference type="EMBL" id="QHU21320.1"/>
    </source>
</evidence>
<accession>A0A6C0KXB6</accession>
<evidence type="ECO:0000256" key="1">
    <source>
        <dbReference type="SAM" id="Phobius"/>
    </source>
</evidence>
<feature type="transmembrane region" description="Helical" evidence="1">
    <location>
        <begin position="6"/>
        <end position="26"/>
    </location>
</feature>
<keyword evidence="1" id="KW-0472">Membrane</keyword>